<gene>
    <name evidence="2" type="primary">LOC130706295</name>
</gene>
<dbReference type="Proteomes" id="UP001652580">
    <property type="component" value="Chromosome X"/>
</dbReference>
<dbReference type="RefSeq" id="XP_057393666.1">
    <property type="nucleotide sequence ID" value="XM_057537683.1"/>
</dbReference>
<proteinExistence type="predicted"/>
<keyword evidence="1" id="KW-1185">Reference proteome</keyword>
<sequence length="271" mass="28706">MTGQSRATKCTARLPSGWAEPVVRRAWGPPSGSRTCFRPRALGSGWVRGPVAAWSEAAGLLLFLPLPCSGPLVDPHPPHSPWPRCSHLTGGSLPKHELLAPLLLVIALRPLVSLPPGPQRSPGFSDGRSYGVPTCGGPLCSCCSSGPGPWRATTGNPAGNSALISNLSSSDVPDVVLDFFDCQQNDSSKPITSLLRNQGVPHPRDTAKPASHRPFWFTPFQNATPMCPAWPAMSSSPGLPKRGQRFEPWSGKIPHAAEQLSPCAATTKPVL</sequence>
<evidence type="ECO:0000313" key="1">
    <source>
        <dbReference type="Proteomes" id="UP001652580"/>
    </source>
</evidence>
<name>A0ABM3SUZ7_BALAC</name>
<protein>
    <submittedName>
        <fullName evidence="2">Uncharacterized protein LOC130706295</fullName>
    </submittedName>
</protein>
<reference evidence="2" key="1">
    <citation type="submission" date="2025-08" db="UniProtKB">
        <authorList>
            <consortium name="RefSeq"/>
        </authorList>
    </citation>
    <scope>IDENTIFICATION</scope>
</reference>
<dbReference type="GeneID" id="130706295"/>
<evidence type="ECO:0000313" key="2">
    <source>
        <dbReference type="RefSeq" id="XP_057393666.1"/>
    </source>
</evidence>
<accession>A0ABM3SUZ7</accession>
<organism evidence="1 2">
    <name type="scientific">Balaenoptera acutorostrata</name>
    <name type="common">Common minke whale</name>
    <name type="synonym">Balaena rostrata</name>
    <dbReference type="NCBI Taxonomy" id="9767"/>
    <lineage>
        <taxon>Eukaryota</taxon>
        <taxon>Metazoa</taxon>
        <taxon>Chordata</taxon>
        <taxon>Craniata</taxon>
        <taxon>Vertebrata</taxon>
        <taxon>Euteleostomi</taxon>
        <taxon>Mammalia</taxon>
        <taxon>Eutheria</taxon>
        <taxon>Laurasiatheria</taxon>
        <taxon>Artiodactyla</taxon>
        <taxon>Whippomorpha</taxon>
        <taxon>Cetacea</taxon>
        <taxon>Mysticeti</taxon>
        <taxon>Balaenopteridae</taxon>
        <taxon>Balaenoptera</taxon>
    </lineage>
</organism>